<dbReference type="InterPro" id="IPR000523">
    <property type="entry name" value="Mg_chelatse_chII-like_cat_dom"/>
</dbReference>
<dbReference type="Proteomes" id="UP000306236">
    <property type="component" value="Unassembled WGS sequence"/>
</dbReference>
<comment type="caution">
    <text evidence="5">The sequence shown here is derived from an EMBL/GenBank/DDBJ whole genome shotgun (WGS) entry which is preliminary data.</text>
</comment>
<dbReference type="RefSeq" id="WP_136407153.1">
    <property type="nucleotide sequence ID" value="NZ_SSWX01000018.1"/>
</dbReference>
<dbReference type="InterPro" id="IPR004482">
    <property type="entry name" value="Mg_chelat-rel"/>
</dbReference>
<proteinExistence type="inferred from homology"/>
<dbReference type="Pfam" id="PF01078">
    <property type="entry name" value="Mg_chelatase"/>
    <property type="match status" value="1"/>
</dbReference>
<dbReference type="GO" id="GO:0005524">
    <property type="term" value="F:ATP binding"/>
    <property type="evidence" value="ECO:0007669"/>
    <property type="project" value="UniProtKB-KW"/>
</dbReference>
<accession>A0A4S5BQA1</accession>
<dbReference type="SUPFAM" id="SSF54211">
    <property type="entry name" value="Ribosomal protein S5 domain 2-like"/>
    <property type="match status" value="1"/>
</dbReference>
<dbReference type="GO" id="GO:0003677">
    <property type="term" value="F:DNA binding"/>
    <property type="evidence" value="ECO:0007669"/>
    <property type="project" value="InterPro"/>
</dbReference>
<evidence type="ECO:0000256" key="2">
    <source>
        <dbReference type="ARBA" id="ARBA00022741"/>
    </source>
</evidence>
<gene>
    <name evidence="5" type="ORF">E8K88_13220</name>
</gene>
<keyword evidence="6" id="KW-1185">Reference proteome</keyword>
<dbReference type="PROSITE" id="PS50051">
    <property type="entry name" value="MCM_2"/>
    <property type="match status" value="1"/>
</dbReference>
<evidence type="ECO:0000313" key="5">
    <source>
        <dbReference type="EMBL" id="THJ31988.1"/>
    </source>
</evidence>
<evidence type="ECO:0000259" key="4">
    <source>
        <dbReference type="PROSITE" id="PS50051"/>
    </source>
</evidence>
<dbReference type="Pfam" id="PF13541">
    <property type="entry name" value="ChlI"/>
    <property type="match status" value="1"/>
</dbReference>
<feature type="domain" description="MCM C-terminal AAA(+) ATPase" evidence="4">
    <location>
        <begin position="322"/>
        <end position="417"/>
    </location>
</feature>
<dbReference type="SMART" id="SM00382">
    <property type="entry name" value="AAA"/>
    <property type="match status" value="1"/>
</dbReference>
<dbReference type="Gene3D" id="3.40.50.300">
    <property type="entry name" value="P-loop containing nucleotide triphosphate hydrolases"/>
    <property type="match status" value="1"/>
</dbReference>
<dbReference type="SUPFAM" id="SSF52540">
    <property type="entry name" value="P-loop containing nucleoside triphosphate hydrolases"/>
    <property type="match status" value="1"/>
</dbReference>
<dbReference type="Pfam" id="PF13335">
    <property type="entry name" value="Mg_chelatase_C"/>
    <property type="match status" value="1"/>
</dbReference>
<dbReference type="InterPro" id="IPR025158">
    <property type="entry name" value="Mg_chelat-rel_C"/>
</dbReference>
<dbReference type="Gene3D" id="3.30.230.10">
    <property type="match status" value="1"/>
</dbReference>
<dbReference type="PRINTS" id="PR01657">
    <property type="entry name" value="MCMFAMILY"/>
</dbReference>
<keyword evidence="2" id="KW-0547">Nucleotide-binding</keyword>
<dbReference type="InterPro" id="IPR020568">
    <property type="entry name" value="Ribosomal_Su5_D2-typ_SF"/>
</dbReference>
<keyword evidence="3 5" id="KW-0067">ATP-binding</keyword>
<protein>
    <submittedName>
        <fullName evidence="5">ATP-binding protein</fullName>
    </submittedName>
</protein>
<dbReference type="InterPro" id="IPR027417">
    <property type="entry name" value="P-loop_NTPase"/>
</dbReference>
<comment type="similarity">
    <text evidence="1">Belongs to the Mg-chelatase subunits D/I family. ComM subfamily.</text>
</comment>
<dbReference type="InterPro" id="IPR001208">
    <property type="entry name" value="MCM_dom"/>
</dbReference>
<evidence type="ECO:0000256" key="1">
    <source>
        <dbReference type="ARBA" id="ARBA00006354"/>
    </source>
</evidence>
<evidence type="ECO:0000313" key="6">
    <source>
        <dbReference type="Proteomes" id="UP000306236"/>
    </source>
</evidence>
<evidence type="ECO:0000256" key="3">
    <source>
        <dbReference type="ARBA" id="ARBA00022840"/>
    </source>
</evidence>
<reference evidence="5 6" key="1">
    <citation type="submission" date="2019-04" db="EMBL/GenBank/DDBJ databases">
        <title>Lampropedia sp YIM MLB12 draf genome.</title>
        <authorList>
            <person name="Wang Y.-X."/>
        </authorList>
    </citation>
    <scope>NUCLEOTIDE SEQUENCE [LARGE SCALE GENOMIC DNA]</scope>
    <source>
        <strain evidence="5 6">YIM MLB12</strain>
    </source>
</reference>
<name>A0A4S5BQA1_9BURK</name>
<dbReference type="PANTHER" id="PTHR32039">
    <property type="entry name" value="MAGNESIUM-CHELATASE SUBUNIT CHLI"/>
    <property type="match status" value="1"/>
</dbReference>
<sequence>MGLAQLHSRALLGLQAPDVTVEVDLANGLPSFSLVGLAEVEVREAKERVRSAISNSGLEFPSNKRITVNLAPADLPKDSGRFDLPIALGILAASGQLEWRALETFAFAGELSLSGALRAVRGALPMVLASQALQAQSLVLSDDSAGPTQAALQWVLPPGSAQEAALVPDCVVYEAKHLLDVVQYFKQIQSGTAATGAECAPPTGWSRLDAAALHTALAQPRYADMADVKGQSAARRALEIAAAGGHHLLMVGSPGAGKSMLAQRMAGLLPPMGLADALQSAAVASLNGQFDWQHWGTRPVRSPHHTASAVALVGGASPPRPGEISLAHQGILFLDELPEFPRMALEALREPLETGTIHIARAGRSAQFPARFQLAAAMNPCPCGYWGSAMRKCRCSPDQVARYQARLSGPLLDRIDLHVEVQAMPAAELMAAQAGEASAAMQARVIAAHNKALARQGYTNQGLQGQALEQFAPLQPSAQGLLQSAAASMGLSARAMHKIVRVARTIADLEPMGPADAAIESNHVAEAIQYRRALLGQDL</sequence>
<dbReference type="InterPro" id="IPR014721">
    <property type="entry name" value="Ribsml_uS5_D2-typ_fold_subgr"/>
</dbReference>
<dbReference type="InterPro" id="IPR045006">
    <property type="entry name" value="CHLI-like"/>
</dbReference>
<dbReference type="EMBL" id="SSWX01000018">
    <property type="protein sequence ID" value="THJ31988.1"/>
    <property type="molecule type" value="Genomic_DNA"/>
</dbReference>
<dbReference type="NCBIfam" id="TIGR00368">
    <property type="entry name" value="YifB family Mg chelatase-like AAA ATPase"/>
    <property type="match status" value="1"/>
</dbReference>
<dbReference type="OrthoDB" id="9813147at2"/>
<dbReference type="PANTHER" id="PTHR32039:SF7">
    <property type="entry name" value="COMPETENCE PROTEIN COMM"/>
    <property type="match status" value="1"/>
</dbReference>
<dbReference type="InterPro" id="IPR003593">
    <property type="entry name" value="AAA+_ATPase"/>
</dbReference>
<organism evidence="5 6">
    <name type="scientific">Lampropedia aestuarii</name>
    <dbReference type="NCBI Taxonomy" id="2562762"/>
    <lineage>
        <taxon>Bacteria</taxon>
        <taxon>Pseudomonadati</taxon>
        <taxon>Pseudomonadota</taxon>
        <taxon>Betaproteobacteria</taxon>
        <taxon>Burkholderiales</taxon>
        <taxon>Comamonadaceae</taxon>
        <taxon>Lampropedia</taxon>
    </lineage>
</organism>
<dbReference type="AlphaFoldDB" id="A0A4S5BQA1"/>